<dbReference type="EMBL" id="BJXR01000037">
    <property type="protein sequence ID" value="GEN10262.1"/>
    <property type="molecule type" value="Genomic_DNA"/>
</dbReference>
<keyword evidence="4" id="KW-1185">Reference proteome</keyword>
<dbReference type="RefSeq" id="WP_143097371.1">
    <property type="nucleotide sequence ID" value="NZ_BJXR01000037.1"/>
</dbReference>
<comment type="caution">
    <text evidence="2">The sequence shown here is derived from an EMBL/GenBank/DDBJ whole genome shotgun (WGS) entry which is preliminary data.</text>
</comment>
<evidence type="ECO:0000313" key="4">
    <source>
        <dbReference type="Proteomes" id="UP000183760"/>
    </source>
</evidence>
<feature type="compositionally biased region" description="Polar residues" evidence="1">
    <location>
        <begin position="23"/>
        <end position="36"/>
    </location>
</feature>
<accession>A0A511T9X0</accession>
<name>A0A511T9X0_MYXFU</name>
<organism evidence="2 5">
    <name type="scientific">Myxococcus fulvus</name>
    <dbReference type="NCBI Taxonomy" id="33"/>
    <lineage>
        <taxon>Bacteria</taxon>
        <taxon>Pseudomonadati</taxon>
        <taxon>Myxococcota</taxon>
        <taxon>Myxococcia</taxon>
        <taxon>Myxococcales</taxon>
        <taxon>Cystobacterineae</taxon>
        <taxon>Myxococcaceae</taxon>
        <taxon>Myxococcus</taxon>
    </lineage>
</organism>
<reference evidence="2 5" key="2">
    <citation type="submission" date="2019-07" db="EMBL/GenBank/DDBJ databases">
        <title>Whole genome shotgun sequence of Myxococcus fulvus NBRC 100333.</title>
        <authorList>
            <person name="Hosoyama A."/>
            <person name="Uohara A."/>
            <person name="Ohji S."/>
            <person name="Ichikawa N."/>
        </authorList>
    </citation>
    <scope>NUCLEOTIDE SEQUENCE [LARGE SCALE GENOMIC DNA]</scope>
    <source>
        <strain evidence="2 5">NBRC 100333</strain>
    </source>
</reference>
<reference evidence="3 4" key="1">
    <citation type="submission" date="2016-10" db="EMBL/GenBank/DDBJ databases">
        <authorList>
            <person name="Varghese N."/>
            <person name="Submissions S."/>
        </authorList>
    </citation>
    <scope>NUCLEOTIDE SEQUENCE [LARGE SCALE GENOMIC DNA]</scope>
    <source>
        <strain evidence="3 4">DSM 16525</strain>
    </source>
</reference>
<evidence type="ECO:0000313" key="5">
    <source>
        <dbReference type="Proteomes" id="UP000321514"/>
    </source>
</evidence>
<dbReference type="OrthoDB" id="7387101at2"/>
<evidence type="ECO:0000313" key="3">
    <source>
        <dbReference type="EMBL" id="SEU34840.1"/>
    </source>
</evidence>
<dbReference type="Proteomes" id="UP000183760">
    <property type="component" value="Unassembled WGS sequence"/>
</dbReference>
<dbReference type="EMBL" id="FOIB01000010">
    <property type="protein sequence ID" value="SEU34840.1"/>
    <property type="molecule type" value="Genomic_DNA"/>
</dbReference>
<protein>
    <submittedName>
        <fullName evidence="2">Uncharacterized protein</fullName>
    </submittedName>
</protein>
<feature type="compositionally biased region" description="Basic and acidic residues" evidence="1">
    <location>
        <begin position="1"/>
        <end position="20"/>
    </location>
</feature>
<proteinExistence type="predicted"/>
<evidence type="ECO:0000256" key="1">
    <source>
        <dbReference type="SAM" id="MobiDB-lite"/>
    </source>
</evidence>
<feature type="region of interest" description="Disordered" evidence="1">
    <location>
        <begin position="50"/>
        <end position="72"/>
    </location>
</feature>
<evidence type="ECO:0000313" key="2">
    <source>
        <dbReference type="EMBL" id="GEN10262.1"/>
    </source>
</evidence>
<sequence length="491" mass="53875">MNVHERPRGTAHVSEAREARATSGDSLESASGARQRTLQRMLDHRPAVQSLLQRQRDVDQGSPARTSTARAGGVVQRFTEGGGYRISANRAFALPVENETQRFFATPAVIERSNRILEAMGSRVRLHAGDDAPEALAGMKAVTPRALVPEQPLFDVNECIDVADRVTGSNQTHALYQGPEDDAPTSRRQSTYALGELNAIAEQLADNADVTPQSIITAQDELTEEDEEASTLRFSFRDVAVDTNNKQHASTALAQVIPIPRLRLALLREIFGDTYRKQPVVQQRLANLLGPFLDAHLADGERDVDEWQELLEAHFATGQRQARAEATERYLQHDPEQLSTRSRRVGVNTHARPEVGESYAIVGTRERTADEKLWSFHFAAVIARDGEDSLTLENYNREKGSAGDTEWYFDMQGPEAQSFHAKHQSTVAGALTLRMGAPATEELRAQALDRLPEGAPAEFAARIQQARTRAGLAAILADATGTADSDTTAET</sequence>
<dbReference type="Proteomes" id="UP000321514">
    <property type="component" value="Unassembled WGS sequence"/>
</dbReference>
<feature type="region of interest" description="Disordered" evidence="1">
    <location>
        <begin position="1"/>
        <end position="36"/>
    </location>
</feature>
<dbReference type="AlphaFoldDB" id="A0A511T9X0"/>
<gene>
    <name evidence="2" type="ORF">MFU01_52990</name>
    <name evidence="3" type="ORF">SAMN05443572_110136</name>
</gene>